<accession>A0ABU0ANU3</accession>
<evidence type="ECO:0000256" key="1">
    <source>
        <dbReference type="SAM" id="MobiDB-lite"/>
    </source>
</evidence>
<dbReference type="Proteomes" id="UP001238088">
    <property type="component" value="Unassembled WGS sequence"/>
</dbReference>
<feature type="region of interest" description="Disordered" evidence="1">
    <location>
        <begin position="1"/>
        <end position="23"/>
    </location>
</feature>
<feature type="compositionally biased region" description="Polar residues" evidence="1">
    <location>
        <begin position="1"/>
        <end position="11"/>
    </location>
</feature>
<protein>
    <submittedName>
        <fullName evidence="3">Uncharacterized protein</fullName>
    </submittedName>
</protein>
<dbReference type="EMBL" id="JAUSUB010000016">
    <property type="protein sequence ID" value="MDQ0271730.1"/>
    <property type="molecule type" value="Genomic_DNA"/>
</dbReference>
<evidence type="ECO:0000256" key="2">
    <source>
        <dbReference type="SAM" id="Phobius"/>
    </source>
</evidence>
<sequence>MQSYAALSNPSPSVPKTEVTEDSHTFELEGKVYTLTLVTEADTQTAYIKHENGEVESVSYNQSKDELRFNSELADADLFVEMKEAANELGGSDTEYSSDEELSPQFETFSNYNWRHVKSYKNSFNVKLFTVLAITGIILMLPTGTGALMGVILTAKVISVLAAAIFSASQQSKYYYTFDTYYSPLNGYYNNKFVMRVYKDSKRTKLIKSVSHITRLGNILC</sequence>
<keyword evidence="4" id="KW-1185">Reference proteome</keyword>
<comment type="caution">
    <text evidence="3">The sequence shown here is derived from an EMBL/GenBank/DDBJ whole genome shotgun (WGS) entry which is preliminary data.</text>
</comment>
<evidence type="ECO:0000313" key="4">
    <source>
        <dbReference type="Proteomes" id="UP001238088"/>
    </source>
</evidence>
<gene>
    <name evidence="3" type="ORF">J2S17_003618</name>
</gene>
<proteinExistence type="predicted"/>
<organism evidence="3 4">
    <name type="scientific">Cytobacillus purgationiresistens</name>
    <dbReference type="NCBI Taxonomy" id="863449"/>
    <lineage>
        <taxon>Bacteria</taxon>
        <taxon>Bacillati</taxon>
        <taxon>Bacillota</taxon>
        <taxon>Bacilli</taxon>
        <taxon>Bacillales</taxon>
        <taxon>Bacillaceae</taxon>
        <taxon>Cytobacillus</taxon>
    </lineage>
</organism>
<reference evidence="3 4" key="1">
    <citation type="submission" date="2023-07" db="EMBL/GenBank/DDBJ databases">
        <title>Genomic Encyclopedia of Type Strains, Phase IV (KMG-IV): sequencing the most valuable type-strain genomes for metagenomic binning, comparative biology and taxonomic classification.</title>
        <authorList>
            <person name="Goeker M."/>
        </authorList>
    </citation>
    <scope>NUCLEOTIDE SEQUENCE [LARGE SCALE GENOMIC DNA]</scope>
    <source>
        <strain evidence="3 4">DSM 23494</strain>
    </source>
</reference>
<dbReference type="RefSeq" id="WP_307477061.1">
    <property type="nucleotide sequence ID" value="NZ_JAUSUB010000016.1"/>
</dbReference>
<keyword evidence="2" id="KW-0812">Transmembrane</keyword>
<feature type="transmembrane region" description="Helical" evidence="2">
    <location>
        <begin position="124"/>
        <end position="141"/>
    </location>
</feature>
<evidence type="ECO:0000313" key="3">
    <source>
        <dbReference type="EMBL" id="MDQ0271730.1"/>
    </source>
</evidence>
<keyword evidence="2" id="KW-0472">Membrane</keyword>
<feature type="transmembrane region" description="Helical" evidence="2">
    <location>
        <begin position="147"/>
        <end position="166"/>
    </location>
</feature>
<keyword evidence="2" id="KW-1133">Transmembrane helix</keyword>
<name>A0ABU0ANU3_9BACI</name>